<dbReference type="SUPFAM" id="SSF53335">
    <property type="entry name" value="S-adenosyl-L-methionine-dependent methyltransferases"/>
    <property type="match status" value="1"/>
</dbReference>
<dbReference type="Proteomes" id="UP000649604">
    <property type="component" value="Unassembled WGS sequence"/>
</dbReference>
<reference evidence="2" key="1">
    <citation type="submission" date="2019-11" db="EMBL/GenBank/DDBJ databases">
        <title>Microbial mats filling the niche in hypersaline microbial mats.</title>
        <authorList>
            <person name="Wong H.L."/>
            <person name="Macleod F.I."/>
            <person name="White R.A. III"/>
            <person name="Burns B.P."/>
        </authorList>
    </citation>
    <scope>NUCLEOTIDE SEQUENCE</scope>
    <source>
        <strain evidence="2">Rbin_158</strain>
    </source>
</reference>
<dbReference type="PANTHER" id="PTHR43861:SF6">
    <property type="entry name" value="METHYLTRANSFERASE TYPE 11"/>
    <property type="match status" value="1"/>
</dbReference>
<dbReference type="Gene3D" id="3.40.50.150">
    <property type="entry name" value="Vaccinia Virus protein VP39"/>
    <property type="match status" value="1"/>
</dbReference>
<dbReference type="PANTHER" id="PTHR43861">
    <property type="entry name" value="TRANS-ACONITATE 2-METHYLTRANSFERASE-RELATED"/>
    <property type="match status" value="1"/>
</dbReference>
<evidence type="ECO:0000259" key="1">
    <source>
        <dbReference type="Pfam" id="PF08241"/>
    </source>
</evidence>
<dbReference type="AlphaFoldDB" id="A0A9D5Q5L8"/>
<dbReference type="GO" id="GO:0032259">
    <property type="term" value="P:methylation"/>
    <property type="evidence" value="ECO:0007669"/>
    <property type="project" value="UniProtKB-KW"/>
</dbReference>
<evidence type="ECO:0000313" key="2">
    <source>
        <dbReference type="EMBL" id="MBD3324765.1"/>
    </source>
</evidence>
<evidence type="ECO:0000313" key="3">
    <source>
        <dbReference type="Proteomes" id="UP000649604"/>
    </source>
</evidence>
<dbReference type="CDD" id="cd02440">
    <property type="entry name" value="AdoMet_MTases"/>
    <property type="match status" value="1"/>
</dbReference>
<feature type="domain" description="Methyltransferase type 11" evidence="1">
    <location>
        <begin position="54"/>
        <end position="143"/>
    </location>
</feature>
<accession>A0A9D5Q5L8</accession>
<dbReference type="InterPro" id="IPR013216">
    <property type="entry name" value="Methyltransf_11"/>
</dbReference>
<dbReference type="Pfam" id="PF08241">
    <property type="entry name" value="Methyltransf_11"/>
    <property type="match status" value="1"/>
</dbReference>
<dbReference type="GO" id="GO:0008757">
    <property type="term" value="F:S-adenosylmethionine-dependent methyltransferase activity"/>
    <property type="evidence" value="ECO:0007669"/>
    <property type="project" value="InterPro"/>
</dbReference>
<name>A0A9D5Q5L8_9BACT</name>
<keyword evidence="2" id="KW-0808">Transferase</keyword>
<keyword evidence="2" id="KW-0489">Methyltransferase</keyword>
<comment type="caution">
    <text evidence="2">The sequence shown here is derived from an EMBL/GenBank/DDBJ whole genome shotgun (WGS) entry which is preliminary data.</text>
</comment>
<dbReference type="InterPro" id="IPR029063">
    <property type="entry name" value="SAM-dependent_MTases_sf"/>
</dbReference>
<proteinExistence type="predicted"/>
<organism evidence="2 3">
    <name type="scientific">candidate division KSB3 bacterium</name>
    <dbReference type="NCBI Taxonomy" id="2044937"/>
    <lineage>
        <taxon>Bacteria</taxon>
        <taxon>candidate division KSB3</taxon>
    </lineage>
</organism>
<dbReference type="EMBL" id="WJJP01000292">
    <property type="protein sequence ID" value="MBD3324765.1"/>
    <property type="molecule type" value="Genomic_DNA"/>
</dbReference>
<sequence length="241" mass="28043">MIIAAICSAKNSGKSEIWGYHDFFADEVCRLATSQKRYAKLRQIFEKHPLDVMKIGPATGTFLHVAQQHGHYVLGCDVSSRFVEYAKTHYQVQIDQGRFEQMPYADEQFDVILLFNVIENVPNQVEFLHAIHPTLKPGGYFILNFFDMQHNLIAALQKSRYFLYRPPVCYIYTMPVMRKVLEKFGFTSIKTFRDIRYLHLEKIATLLGWRGILSVARVLKLSRVHCPMYAYPSKILITQKQ</sequence>
<protein>
    <submittedName>
        <fullName evidence="2">Methyltransferase domain-containing protein</fullName>
    </submittedName>
</protein>
<gene>
    <name evidence="2" type="ORF">GF339_09280</name>
</gene>